<evidence type="ECO:0000313" key="3">
    <source>
        <dbReference type="Proteomes" id="UP001152300"/>
    </source>
</evidence>
<keyword evidence="3" id="KW-1185">Reference proteome</keyword>
<evidence type="ECO:0000313" key="2">
    <source>
        <dbReference type="EMBL" id="KAJ8060037.1"/>
    </source>
</evidence>
<organism evidence="2 3">
    <name type="scientific">Sclerotinia nivalis</name>
    <dbReference type="NCBI Taxonomy" id="352851"/>
    <lineage>
        <taxon>Eukaryota</taxon>
        <taxon>Fungi</taxon>
        <taxon>Dikarya</taxon>
        <taxon>Ascomycota</taxon>
        <taxon>Pezizomycotina</taxon>
        <taxon>Leotiomycetes</taxon>
        <taxon>Helotiales</taxon>
        <taxon>Sclerotiniaceae</taxon>
        <taxon>Sclerotinia</taxon>
    </lineage>
</organism>
<proteinExistence type="predicted"/>
<dbReference type="OrthoDB" id="10455403at2759"/>
<keyword evidence="1" id="KW-0812">Transmembrane</keyword>
<dbReference type="EMBL" id="JAPEIS010000014">
    <property type="protein sequence ID" value="KAJ8060037.1"/>
    <property type="molecule type" value="Genomic_DNA"/>
</dbReference>
<accession>A0A9X0AC60</accession>
<protein>
    <submittedName>
        <fullName evidence="2">Uncharacterized protein</fullName>
    </submittedName>
</protein>
<comment type="caution">
    <text evidence="2">The sequence shown here is derived from an EMBL/GenBank/DDBJ whole genome shotgun (WGS) entry which is preliminary data.</text>
</comment>
<dbReference type="Proteomes" id="UP001152300">
    <property type="component" value="Unassembled WGS sequence"/>
</dbReference>
<feature type="transmembrane region" description="Helical" evidence="1">
    <location>
        <begin position="32"/>
        <end position="50"/>
    </location>
</feature>
<evidence type="ECO:0000256" key="1">
    <source>
        <dbReference type="SAM" id="Phobius"/>
    </source>
</evidence>
<name>A0A9X0AC60_9HELO</name>
<dbReference type="AlphaFoldDB" id="A0A9X0AC60"/>
<keyword evidence="1" id="KW-1133">Transmembrane helix</keyword>
<sequence>MDLNITTTILTPDTNVFINGTAYFRHDKAVDILLEWGGFFLIIMLFIFMFRGTATGWARGEESPWPQYLTAHGIKVTPEKEYERLKGVGR</sequence>
<gene>
    <name evidence="2" type="ORF">OCU04_011647</name>
</gene>
<reference evidence="2" key="1">
    <citation type="submission" date="2022-11" db="EMBL/GenBank/DDBJ databases">
        <title>Genome Resource of Sclerotinia nivalis Strain SnTB1, a Plant Pathogen Isolated from American Ginseng.</title>
        <authorList>
            <person name="Fan S."/>
        </authorList>
    </citation>
    <scope>NUCLEOTIDE SEQUENCE</scope>
    <source>
        <strain evidence="2">SnTB1</strain>
    </source>
</reference>
<keyword evidence="1" id="KW-0472">Membrane</keyword>